<evidence type="ECO:0000313" key="1">
    <source>
        <dbReference type="EMBL" id="MBS7526580.1"/>
    </source>
</evidence>
<organism evidence="1 2">
    <name type="scientific">Fusibacter paucivorans</name>
    <dbReference type="NCBI Taxonomy" id="76009"/>
    <lineage>
        <taxon>Bacteria</taxon>
        <taxon>Bacillati</taxon>
        <taxon>Bacillota</taxon>
        <taxon>Clostridia</taxon>
        <taxon>Eubacteriales</taxon>
        <taxon>Eubacteriales Family XII. Incertae Sedis</taxon>
        <taxon>Fusibacter</taxon>
    </lineage>
</organism>
<dbReference type="EMBL" id="JAHBCL010000011">
    <property type="protein sequence ID" value="MBS7526580.1"/>
    <property type="molecule type" value="Genomic_DNA"/>
</dbReference>
<keyword evidence="2" id="KW-1185">Reference proteome</keyword>
<dbReference type="RefSeq" id="WP_213236438.1">
    <property type="nucleotide sequence ID" value="NZ_JAHBCL010000011.1"/>
</dbReference>
<proteinExistence type="predicted"/>
<dbReference type="Proteomes" id="UP000746471">
    <property type="component" value="Unassembled WGS sequence"/>
</dbReference>
<gene>
    <name evidence="1" type="ORF">KHM83_07820</name>
</gene>
<name>A0ABS5PN42_9FIRM</name>
<protein>
    <submittedName>
        <fullName evidence="1">Uncharacterized protein</fullName>
    </submittedName>
</protein>
<evidence type="ECO:0000313" key="2">
    <source>
        <dbReference type="Proteomes" id="UP000746471"/>
    </source>
</evidence>
<reference evidence="1 2" key="1">
    <citation type="submission" date="2021-05" db="EMBL/GenBank/DDBJ databases">
        <title>Fusibacter ferrireducens sp. nov., an anaerobic, sulfur- and Fe-reducing bacterium isolated from the mangrove sediment.</title>
        <authorList>
            <person name="Qiu D."/>
        </authorList>
    </citation>
    <scope>NUCLEOTIDE SEQUENCE [LARGE SCALE GENOMIC DNA]</scope>
    <source>
        <strain evidence="1 2">DSM 12116</strain>
    </source>
</reference>
<comment type="caution">
    <text evidence="1">The sequence shown here is derived from an EMBL/GenBank/DDBJ whole genome shotgun (WGS) entry which is preliminary data.</text>
</comment>
<accession>A0ABS5PN42</accession>
<sequence>MMTNKQLLSVLFDTMPSRLAVLGMAKNAGKTVTLNRILAWAADQTSIFGITSIGRDGEPEDVLTKTKKPAITLYPGMLFATGEQWLKNATLTYELLERTAIQTYFGVIVIGCVTQKGEIQVSGANTNAEHERVMQRLEANGANRVLVDGAMDRQSLASPPLIDGCILATGAVLSRTEKRVISLTKHRVMQLTAEKASDAVCSAYAAAPASAQVGVVNRGSETIKWLTGVTTALEAGDKIADEMTAETAAVVLKGALTARVLAQITDGNPLGRKMTYIVSDGTKLFLDYEAGLKYKAMGVRFQVIHPINLLAVTVNPVAPQGFSFEAIAFRSAMAEALAPMPVIDVCGEDLMTDDYSNEDQRL</sequence>